<accession>B0CBP6</accession>
<protein>
    <submittedName>
        <fullName evidence="2">Uncharacterized protein</fullName>
    </submittedName>
</protein>
<dbReference type="AlphaFoldDB" id="B0CBP6"/>
<evidence type="ECO:0000313" key="3">
    <source>
        <dbReference type="Proteomes" id="UP000000268"/>
    </source>
</evidence>
<feature type="region of interest" description="Disordered" evidence="1">
    <location>
        <begin position="30"/>
        <end position="49"/>
    </location>
</feature>
<evidence type="ECO:0000256" key="1">
    <source>
        <dbReference type="SAM" id="MobiDB-lite"/>
    </source>
</evidence>
<dbReference type="RefSeq" id="WP_012164503.1">
    <property type="nucleotide sequence ID" value="NC_009925.1"/>
</dbReference>
<gene>
    <name evidence="2" type="ordered locus">AM1_4184</name>
</gene>
<keyword evidence="3" id="KW-1185">Reference proteome</keyword>
<sequence>MILASSFVIFGLVGPVTFWLGEQSSQASLSCSPQQRAGSPIVMSPDQNP</sequence>
<evidence type="ECO:0000313" key="2">
    <source>
        <dbReference type="EMBL" id="ABW29164.1"/>
    </source>
</evidence>
<name>B0CBP6_ACAM1</name>
<dbReference type="HOGENOM" id="CLU_3131077_0_0_3"/>
<reference evidence="2 3" key="1">
    <citation type="journal article" date="2008" name="Proc. Natl. Acad. Sci. U.S.A.">
        <title>Niche adaptation and genome expansion in the chlorophyll d-producing cyanobacterium Acaryochloris marina.</title>
        <authorList>
            <person name="Swingley W.D."/>
            <person name="Chen M."/>
            <person name="Cheung P.C."/>
            <person name="Conrad A.L."/>
            <person name="Dejesa L.C."/>
            <person name="Hao J."/>
            <person name="Honchak B.M."/>
            <person name="Karbach L.E."/>
            <person name="Kurdoglu A."/>
            <person name="Lahiri S."/>
            <person name="Mastrian S.D."/>
            <person name="Miyashita H."/>
            <person name="Page L."/>
            <person name="Ramakrishna P."/>
            <person name="Satoh S."/>
            <person name="Sattley W.M."/>
            <person name="Shimada Y."/>
            <person name="Taylor H.L."/>
            <person name="Tomo T."/>
            <person name="Tsuchiya T."/>
            <person name="Wang Z.T."/>
            <person name="Raymond J."/>
            <person name="Mimuro M."/>
            <person name="Blankenship R.E."/>
            <person name="Touchman J.W."/>
        </authorList>
    </citation>
    <scope>NUCLEOTIDE SEQUENCE [LARGE SCALE GENOMIC DNA]</scope>
    <source>
        <strain evidence="3">MBIC 11017</strain>
    </source>
</reference>
<dbReference type="KEGG" id="amr:AM1_4184"/>
<proteinExistence type="predicted"/>
<dbReference type="EMBL" id="CP000828">
    <property type="protein sequence ID" value="ABW29164.1"/>
    <property type="molecule type" value="Genomic_DNA"/>
</dbReference>
<organism evidence="2 3">
    <name type="scientific">Acaryochloris marina (strain MBIC 11017)</name>
    <dbReference type="NCBI Taxonomy" id="329726"/>
    <lineage>
        <taxon>Bacteria</taxon>
        <taxon>Bacillati</taxon>
        <taxon>Cyanobacteriota</taxon>
        <taxon>Cyanophyceae</taxon>
        <taxon>Acaryochloridales</taxon>
        <taxon>Acaryochloridaceae</taxon>
        <taxon>Acaryochloris</taxon>
    </lineage>
</organism>
<dbReference type="Proteomes" id="UP000000268">
    <property type="component" value="Chromosome"/>
</dbReference>